<dbReference type="EMBL" id="QGDH01000012">
    <property type="protein sequence ID" value="RAR15420.1"/>
    <property type="molecule type" value="Genomic_DNA"/>
</dbReference>
<sequence length="556" mass="62580">MPATLTEPYKSSRRSRFAPSEAARQLFGPHLYQLYINWQRDIGHPTQAAQYRSTAEWQRVQDAARSEEEKKKEKKKKEKKKKEKKKKEKKKKEKKKIFWKMLCRHSLHPGNPCTAVDVCPECVIRECIASLDRISSVWRQLGGPCKPARSDGEMSPEEHSRISLYYALRRLWHAEKTRWANLVHRFAGYAEWEATWEAQSEQVGFAVPEAVNGASSCSEALEMAWQSPLLVEGWDEVFVPSKRVEESDTGMVIEGHWLGNECPIELPRSPPASLGETKNALPAEALAQSDGPWKEDRNQPDSQGLFTRPEESGIPSTVSGTTAFRQPSPSVPPKNTTSSTLPIHAPSSPPPAYPPPILMSPPVPRGVTFPDDLGEASSRPAHLYRRGSSSYQQGRHASPSGTEWADTSFMYDPWYEAFGADEDEDEKMNQLEGARDGTSSAGSLGVLIDMDVDFEDDEDESEDGEEEEDTFENGRSSDMATEISGFTCKAKRKRHREAERGWKRRPTFKLRWREIPSPESTGKGEKETDTDLLVGSHEETSVRHSSEEDVSEEIVS</sequence>
<feature type="region of interest" description="Disordered" evidence="1">
    <location>
        <begin position="424"/>
        <end position="556"/>
    </location>
</feature>
<accession>A0A364NDR8</accession>
<organism evidence="2 3">
    <name type="scientific">Stemphylium lycopersici</name>
    <name type="common">Tomato gray leaf spot disease fungus</name>
    <name type="synonym">Thyrospora lycopersici</name>
    <dbReference type="NCBI Taxonomy" id="183478"/>
    <lineage>
        <taxon>Eukaryota</taxon>
        <taxon>Fungi</taxon>
        <taxon>Dikarya</taxon>
        <taxon>Ascomycota</taxon>
        <taxon>Pezizomycotina</taxon>
        <taxon>Dothideomycetes</taxon>
        <taxon>Pleosporomycetidae</taxon>
        <taxon>Pleosporales</taxon>
        <taxon>Pleosporineae</taxon>
        <taxon>Pleosporaceae</taxon>
        <taxon>Stemphylium</taxon>
    </lineage>
</organism>
<evidence type="ECO:0000256" key="1">
    <source>
        <dbReference type="SAM" id="MobiDB-lite"/>
    </source>
</evidence>
<dbReference type="AlphaFoldDB" id="A0A364NDR8"/>
<proteinExistence type="predicted"/>
<gene>
    <name evidence="2" type="ORF">DDE83_001249</name>
</gene>
<keyword evidence="3" id="KW-1185">Reference proteome</keyword>
<evidence type="ECO:0000313" key="2">
    <source>
        <dbReference type="EMBL" id="RAR15420.1"/>
    </source>
</evidence>
<feature type="compositionally biased region" description="Polar residues" evidence="1">
    <location>
        <begin position="387"/>
        <end position="401"/>
    </location>
</feature>
<protein>
    <submittedName>
        <fullName evidence="2">Uncharacterized protein</fullName>
    </submittedName>
</protein>
<feature type="compositionally biased region" description="Pro residues" evidence="1">
    <location>
        <begin position="347"/>
        <end position="364"/>
    </location>
</feature>
<comment type="caution">
    <text evidence="2">The sequence shown here is derived from an EMBL/GenBank/DDBJ whole genome shotgun (WGS) entry which is preliminary data.</text>
</comment>
<feature type="region of interest" description="Disordered" evidence="1">
    <location>
        <begin position="287"/>
        <end position="378"/>
    </location>
</feature>
<feature type="compositionally biased region" description="Basic and acidic residues" evidence="1">
    <location>
        <begin position="511"/>
        <end position="529"/>
    </location>
</feature>
<feature type="compositionally biased region" description="Polar residues" evidence="1">
    <location>
        <begin position="314"/>
        <end position="340"/>
    </location>
</feature>
<feature type="region of interest" description="Disordered" evidence="1">
    <location>
        <begin position="63"/>
        <end position="93"/>
    </location>
</feature>
<feature type="region of interest" description="Disordered" evidence="1">
    <location>
        <begin position="385"/>
        <end position="404"/>
    </location>
</feature>
<feature type="compositionally biased region" description="Basic and acidic residues" evidence="1">
    <location>
        <begin position="536"/>
        <end position="547"/>
    </location>
</feature>
<feature type="compositionally biased region" description="Basic residues" evidence="1">
    <location>
        <begin position="72"/>
        <end position="93"/>
    </location>
</feature>
<reference evidence="3" key="1">
    <citation type="submission" date="2018-05" db="EMBL/GenBank/DDBJ databases">
        <title>Draft genome sequence of Stemphylium lycopersici strain CIDEFI 213.</title>
        <authorList>
            <person name="Medina R."/>
            <person name="Franco M.E.E."/>
            <person name="Lucentini C.G."/>
            <person name="Saparrat M.C.N."/>
            <person name="Balatti P.A."/>
        </authorList>
    </citation>
    <scope>NUCLEOTIDE SEQUENCE [LARGE SCALE GENOMIC DNA]</scope>
    <source>
        <strain evidence="3">CIDEFI 213</strain>
    </source>
</reference>
<feature type="compositionally biased region" description="Acidic residues" evidence="1">
    <location>
        <begin position="450"/>
        <end position="471"/>
    </location>
</feature>
<evidence type="ECO:0000313" key="3">
    <source>
        <dbReference type="Proteomes" id="UP000249619"/>
    </source>
</evidence>
<name>A0A364NDR8_STELY</name>
<dbReference type="Proteomes" id="UP000249619">
    <property type="component" value="Unassembled WGS sequence"/>
</dbReference>
<feature type="region of interest" description="Disordered" evidence="1">
    <location>
        <begin position="1"/>
        <end position="20"/>
    </location>
</feature>